<dbReference type="Proteomes" id="UP000658320">
    <property type="component" value="Unassembled WGS sequence"/>
</dbReference>
<evidence type="ECO:0000313" key="2">
    <source>
        <dbReference type="EMBL" id="GGR29315.1"/>
    </source>
</evidence>
<comment type="caution">
    <text evidence="2">The sequence shown here is derived from an EMBL/GenBank/DDBJ whole genome shotgun (WGS) entry which is preliminary data.</text>
</comment>
<keyword evidence="3" id="KW-1185">Reference proteome</keyword>
<feature type="region of interest" description="Disordered" evidence="1">
    <location>
        <begin position="23"/>
        <end position="66"/>
    </location>
</feature>
<organism evidence="2 3">
    <name type="scientific">Streptomyces aurantiogriseus</name>
    <dbReference type="NCBI Taxonomy" id="66870"/>
    <lineage>
        <taxon>Bacteria</taxon>
        <taxon>Bacillati</taxon>
        <taxon>Actinomycetota</taxon>
        <taxon>Actinomycetes</taxon>
        <taxon>Kitasatosporales</taxon>
        <taxon>Streptomycetaceae</taxon>
        <taxon>Streptomyces</taxon>
    </lineage>
</organism>
<name>A0A918FEF3_9ACTN</name>
<protein>
    <recommendedName>
        <fullName evidence="4">Transposase</fullName>
    </recommendedName>
</protein>
<gene>
    <name evidence="2" type="ORF">GCM10010251_51950</name>
</gene>
<evidence type="ECO:0000313" key="3">
    <source>
        <dbReference type="Proteomes" id="UP000658320"/>
    </source>
</evidence>
<dbReference type="AlphaFoldDB" id="A0A918FEF3"/>
<accession>A0A918FEF3</accession>
<sequence>MRDEIAPREALLSTARYELVAERRRREAAADPLEGAQEGTRSGHGKGRAREAGPADVMSPDQEAVM</sequence>
<proteinExistence type="predicted"/>
<evidence type="ECO:0000256" key="1">
    <source>
        <dbReference type="SAM" id="MobiDB-lite"/>
    </source>
</evidence>
<dbReference type="EMBL" id="BMSX01000012">
    <property type="protein sequence ID" value="GGR29315.1"/>
    <property type="molecule type" value="Genomic_DNA"/>
</dbReference>
<reference evidence="2" key="2">
    <citation type="submission" date="2020-09" db="EMBL/GenBank/DDBJ databases">
        <authorList>
            <person name="Sun Q."/>
            <person name="Ohkuma M."/>
        </authorList>
    </citation>
    <scope>NUCLEOTIDE SEQUENCE</scope>
    <source>
        <strain evidence="2">JCM 4346</strain>
    </source>
</reference>
<reference evidence="2" key="1">
    <citation type="journal article" date="2014" name="Int. J. Syst. Evol. Microbiol.">
        <title>Complete genome sequence of Corynebacterium casei LMG S-19264T (=DSM 44701T), isolated from a smear-ripened cheese.</title>
        <authorList>
            <consortium name="US DOE Joint Genome Institute (JGI-PGF)"/>
            <person name="Walter F."/>
            <person name="Albersmeier A."/>
            <person name="Kalinowski J."/>
            <person name="Ruckert C."/>
        </authorList>
    </citation>
    <scope>NUCLEOTIDE SEQUENCE</scope>
    <source>
        <strain evidence="2">JCM 4346</strain>
    </source>
</reference>
<evidence type="ECO:0008006" key="4">
    <source>
        <dbReference type="Google" id="ProtNLM"/>
    </source>
</evidence>